<organism evidence="3 4">
    <name type="scientific">Caligus rogercresseyi</name>
    <name type="common">Sea louse</name>
    <dbReference type="NCBI Taxonomy" id="217165"/>
    <lineage>
        <taxon>Eukaryota</taxon>
        <taxon>Metazoa</taxon>
        <taxon>Ecdysozoa</taxon>
        <taxon>Arthropoda</taxon>
        <taxon>Crustacea</taxon>
        <taxon>Multicrustacea</taxon>
        <taxon>Hexanauplia</taxon>
        <taxon>Copepoda</taxon>
        <taxon>Siphonostomatoida</taxon>
        <taxon>Caligidae</taxon>
        <taxon>Caligus</taxon>
    </lineage>
</organism>
<sequence>MFLKIVFLWTILVGPCMGDEEIWERDMTEEIYITGTSDGIVEANLTCHAKVMSIRIRLTEPEDYSGAFYTRGSFKTGKLPCFYQTNNMADGILSLEFTYTKCKTKKIKDSSTGNSLYLNTVVLQHDPFLIFPGDSAFDLECRRSAVEDL</sequence>
<dbReference type="AlphaFoldDB" id="A0A7T8GS68"/>
<feature type="signal peptide" evidence="1">
    <location>
        <begin position="1"/>
        <end position="18"/>
    </location>
</feature>
<keyword evidence="1" id="KW-0732">Signal</keyword>
<gene>
    <name evidence="3" type="ORF">FKW44_022033</name>
</gene>
<keyword evidence="4" id="KW-1185">Reference proteome</keyword>
<dbReference type="InterPro" id="IPR001507">
    <property type="entry name" value="ZP_dom"/>
</dbReference>
<dbReference type="Pfam" id="PF25057">
    <property type="entry name" value="CUT_N"/>
    <property type="match status" value="1"/>
</dbReference>
<name>A0A7T8GS68_CALRO</name>
<feature type="chain" id="PRO_5030683028" description="ZP domain-containing protein" evidence="1">
    <location>
        <begin position="19"/>
        <end position="149"/>
    </location>
</feature>
<dbReference type="Proteomes" id="UP000595437">
    <property type="component" value="Chromosome 16"/>
</dbReference>
<evidence type="ECO:0000259" key="2">
    <source>
        <dbReference type="PROSITE" id="PS51034"/>
    </source>
</evidence>
<evidence type="ECO:0000313" key="4">
    <source>
        <dbReference type="Proteomes" id="UP000595437"/>
    </source>
</evidence>
<feature type="domain" description="ZP" evidence="2">
    <location>
        <begin position="46"/>
        <end position="149"/>
    </location>
</feature>
<dbReference type="InterPro" id="IPR056953">
    <property type="entry name" value="CUT_N"/>
</dbReference>
<reference evidence="4" key="1">
    <citation type="submission" date="2021-01" db="EMBL/GenBank/DDBJ databases">
        <title>Caligus Genome Assembly.</title>
        <authorList>
            <person name="Gallardo-Escarate C."/>
        </authorList>
    </citation>
    <scope>NUCLEOTIDE SEQUENCE [LARGE SCALE GENOMIC DNA]</scope>
</reference>
<proteinExistence type="predicted"/>
<protein>
    <recommendedName>
        <fullName evidence="2">ZP domain-containing protein</fullName>
    </recommendedName>
</protein>
<dbReference type="OrthoDB" id="10043417at2759"/>
<dbReference type="PROSITE" id="PS51034">
    <property type="entry name" value="ZP_2"/>
    <property type="match status" value="1"/>
</dbReference>
<evidence type="ECO:0000313" key="3">
    <source>
        <dbReference type="EMBL" id="QQP36824.1"/>
    </source>
</evidence>
<accession>A0A7T8GS68</accession>
<dbReference type="EMBL" id="CP045905">
    <property type="protein sequence ID" value="QQP36824.1"/>
    <property type="molecule type" value="Genomic_DNA"/>
</dbReference>
<evidence type="ECO:0000256" key="1">
    <source>
        <dbReference type="SAM" id="SignalP"/>
    </source>
</evidence>